<dbReference type="KEGG" id="clv:102089439"/>
<dbReference type="EMBL" id="AKCR02000250">
    <property type="protein sequence ID" value="PKK17965.1"/>
    <property type="molecule type" value="Genomic_DNA"/>
</dbReference>
<keyword evidence="8" id="KW-1185">Reference proteome</keyword>
<dbReference type="InterPro" id="IPR011547">
    <property type="entry name" value="SLC26A/SulP_dom"/>
</dbReference>
<sequence length="421" mass="47612">MSSFMDLSCQSLAYPCCNYWLHRSYFGMDQSQIILLILVLVDTSVNGPISFFQSHCQERELALWSPAFAVPLVLTVIRAACRVQGEMQTEEHFQAHVERKLSSASHGAPQISHENRRLQCSFSWGRFRKITLQMFPVLNWLFSYRFREWILRDLHAGLSVGMVQVPQGLLGVWLTRLPLPNVNGFLSAFCCSMTYVIFGTSPHISIGSFSILNVVVTNILKTLNFNQTLSSNGSLDNFSDPTFMKDYMEALTFTASITFFTGIIQLLLGCFCLGFVTSYVPKTIIDAYLTAAALHVIVSQFAFIFDIVLDFHEGPLGIFYNLFHFFLALPKANATSILLFLTSTAALRISTSIMINYKHSLIAFPMELLLVSDLQNVIVIIELTQCIIYYISKNISHITSGCCYVYRLSLSFKYSYKINCL</sequence>
<reference evidence="7 8" key="1">
    <citation type="journal article" date="2013" name="Science">
        <title>Genomic diversity and evolution of the head crest in the rock pigeon.</title>
        <authorList>
            <person name="Shapiro M.D."/>
            <person name="Kronenberg Z."/>
            <person name="Li C."/>
            <person name="Domyan E.T."/>
            <person name="Pan H."/>
            <person name="Campbell M."/>
            <person name="Tan H."/>
            <person name="Huff C.D."/>
            <person name="Hu H."/>
            <person name="Vickrey A.I."/>
            <person name="Nielsen S.C."/>
            <person name="Stringham S.A."/>
            <person name="Hu H."/>
            <person name="Willerslev E."/>
            <person name="Gilbert M.T."/>
            <person name="Yandell M."/>
            <person name="Zhang G."/>
            <person name="Wang J."/>
        </authorList>
    </citation>
    <scope>NUCLEOTIDE SEQUENCE [LARGE SCALE GENOMIC DNA]</scope>
    <source>
        <tissue evidence="7">Blood</tissue>
    </source>
</reference>
<dbReference type="AlphaFoldDB" id="A0A2I0LKL3"/>
<evidence type="ECO:0000256" key="3">
    <source>
        <dbReference type="ARBA" id="ARBA00022989"/>
    </source>
</evidence>
<feature type="domain" description="SLC26A/SulP transporter" evidence="6">
    <location>
        <begin position="152"/>
        <end position="371"/>
    </location>
</feature>
<organism evidence="7 8">
    <name type="scientific">Columba livia</name>
    <name type="common">Rock dove</name>
    <dbReference type="NCBI Taxonomy" id="8932"/>
    <lineage>
        <taxon>Eukaryota</taxon>
        <taxon>Metazoa</taxon>
        <taxon>Chordata</taxon>
        <taxon>Craniata</taxon>
        <taxon>Vertebrata</taxon>
        <taxon>Euteleostomi</taxon>
        <taxon>Archelosauria</taxon>
        <taxon>Archosauria</taxon>
        <taxon>Dinosauria</taxon>
        <taxon>Saurischia</taxon>
        <taxon>Theropoda</taxon>
        <taxon>Coelurosauria</taxon>
        <taxon>Aves</taxon>
        <taxon>Neognathae</taxon>
        <taxon>Neoaves</taxon>
        <taxon>Columbimorphae</taxon>
        <taxon>Columbiformes</taxon>
        <taxon>Columbidae</taxon>
        <taxon>Columba</taxon>
    </lineage>
</organism>
<dbReference type="Pfam" id="PF00916">
    <property type="entry name" value="Sulfate_transp"/>
    <property type="match status" value="1"/>
</dbReference>
<dbReference type="PANTHER" id="PTHR11814">
    <property type="entry name" value="SULFATE TRANSPORTER"/>
    <property type="match status" value="1"/>
</dbReference>
<protein>
    <submittedName>
        <fullName evidence="7">Solute carrier family 26 (Anion exchanger), member 8, transcript variant X1</fullName>
    </submittedName>
</protein>
<feature type="transmembrane region" description="Helical" evidence="5">
    <location>
        <begin position="288"/>
        <end position="309"/>
    </location>
</feature>
<comment type="caution">
    <text evidence="7">The sequence shown here is derived from an EMBL/GenBank/DDBJ whole genome shotgun (WGS) entry which is preliminary data.</text>
</comment>
<keyword evidence="3 5" id="KW-1133">Transmembrane helix</keyword>
<evidence type="ECO:0000256" key="5">
    <source>
        <dbReference type="SAM" id="Phobius"/>
    </source>
</evidence>
<dbReference type="GO" id="GO:0016020">
    <property type="term" value="C:membrane"/>
    <property type="evidence" value="ECO:0007669"/>
    <property type="project" value="UniProtKB-SubCell"/>
</dbReference>
<evidence type="ECO:0000256" key="2">
    <source>
        <dbReference type="ARBA" id="ARBA00022692"/>
    </source>
</evidence>
<dbReference type="OrthoDB" id="288203at2759"/>
<evidence type="ECO:0000313" key="7">
    <source>
        <dbReference type="EMBL" id="PKK17965.1"/>
    </source>
</evidence>
<evidence type="ECO:0000313" key="8">
    <source>
        <dbReference type="Proteomes" id="UP000053872"/>
    </source>
</evidence>
<gene>
    <name evidence="7" type="primary">SLC26A8</name>
    <name evidence="7" type="ORF">A306_00014014</name>
</gene>
<keyword evidence="2 5" id="KW-0812">Transmembrane</keyword>
<evidence type="ECO:0000259" key="6">
    <source>
        <dbReference type="Pfam" id="PF00916"/>
    </source>
</evidence>
<proteinExistence type="predicted"/>
<feature type="transmembrane region" description="Helical" evidence="5">
    <location>
        <begin position="321"/>
        <end position="347"/>
    </location>
</feature>
<name>A0A2I0LKL3_COLLI</name>
<keyword evidence="4 5" id="KW-0472">Membrane</keyword>
<dbReference type="InParanoid" id="A0A2I0LKL3"/>
<dbReference type="InterPro" id="IPR001902">
    <property type="entry name" value="SLC26A/SulP_fam"/>
</dbReference>
<feature type="transmembrane region" description="Helical" evidence="5">
    <location>
        <begin position="250"/>
        <end position="276"/>
    </location>
</feature>
<dbReference type="Proteomes" id="UP000053872">
    <property type="component" value="Unassembled WGS sequence"/>
</dbReference>
<accession>A0A2I0LKL3</accession>
<dbReference type="GO" id="GO:0055085">
    <property type="term" value="P:transmembrane transport"/>
    <property type="evidence" value="ECO:0007669"/>
    <property type="project" value="InterPro"/>
</dbReference>
<evidence type="ECO:0000256" key="4">
    <source>
        <dbReference type="ARBA" id="ARBA00023136"/>
    </source>
</evidence>
<dbReference type="STRING" id="8932.A0A2I0LKL3"/>
<comment type="subcellular location">
    <subcellularLocation>
        <location evidence="1">Membrane</location>
        <topology evidence="1">Multi-pass membrane protein</topology>
    </subcellularLocation>
</comment>
<evidence type="ECO:0000256" key="1">
    <source>
        <dbReference type="ARBA" id="ARBA00004141"/>
    </source>
</evidence>